<dbReference type="EMBL" id="LGFG01000128">
    <property type="protein sequence ID" value="KUK22587.1"/>
    <property type="molecule type" value="Genomic_DNA"/>
</dbReference>
<name>A0A101EPM4_9THEM</name>
<dbReference type="PROSITE" id="PS51257">
    <property type="entry name" value="PROKAR_LIPOPROTEIN"/>
    <property type="match status" value="1"/>
</dbReference>
<organism evidence="1 2">
    <name type="scientific">Thermotoga petrophila</name>
    <dbReference type="NCBI Taxonomy" id="93929"/>
    <lineage>
        <taxon>Bacteria</taxon>
        <taxon>Thermotogati</taxon>
        <taxon>Thermotogota</taxon>
        <taxon>Thermotogae</taxon>
        <taxon>Thermotogales</taxon>
        <taxon>Thermotogaceae</taxon>
        <taxon>Thermotoga</taxon>
    </lineage>
</organism>
<evidence type="ECO:0008006" key="3">
    <source>
        <dbReference type="Google" id="ProtNLM"/>
    </source>
</evidence>
<gene>
    <name evidence="1" type="ORF">XD57_1317</name>
</gene>
<dbReference type="AlphaFoldDB" id="A0A101EPM4"/>
<dbReference type="Proteomes" id="UP000058636">
    <property type="component" value="Unassembled WGS sequence"/>
</dbReference>
<protein>
    <recommendedName>
        <fullName evidence="3">Lipoprotein</fullName>
    </recommendedName>
</protein>
<proteinExistence type="predicted"/>
<comment type="caution">
    <text evidence="1">The sequence shown here is derived from an EMBL/GenBank/DDBJ whole genome shotgun (WGS) entry which is preliminary data.</text>
</comment>
<sequence length="215" mass="24784">MKRFFPFLGLILLILTACLPPLEERHEFIVEVVGNEYLDDVMDWYQPSYGDYLVQEHPVIVLYYPDGSYAYSERAAFYEQNNDFVAAAGEIVDTADLKDDLNQIWSSYYPIYDVDVWWQADQGEWQARVKDLTKDVKITKFFVVTFKKVGNYCEVVDVKDEDESEIYCDDKGVYHLGPLSGVDGFVAFVQEAPSNRTLVPVSNTKILGAEVRWIK</sequence>
<dbReference type="PATRIC" id="fig|93930.3.peg.360"/>
<evidence type="ECO:0000313" key="2">
    <source>
        <dbReference type="Proteomes" id="UP000058636"/>
    </source>
</evidence>
<evidence type="ECO:0000313" key="1">
    <source>
        <dbReference type="EMBL" id="KUK22587.1"/>
    </source>
</evidence>
<accession>A0A101EPM4</accession>
<reference evidence="1 2" key="1">
    <citation type="journal article" date="2015" name="MBio">
        <title>Genome-Resolved Metagenomic Analysis Reveals Roles for Candidate Phyla and Other Microbial Community Members in Biogeochemical Transformations in Oil Reservoirs.</title>
        <authorList>
            <person name="Hu P."/>
            <person name="Tom L."/>
            <person name="Singh A."/>
            <person name="Thomas B.C."/>
            <person name="Baker B.J."/>
            <person name="Piceno Y.M."/>
            <person name="Andersen G.L."/>
            <person name="Banfield J.F."/>
        </authorList>
    </citation>
    <scope>NUCLEOTIDE SEQUENCE [LARGE SCALE GENOMIC DNA]</scope>
    <source>
        <strain evidence="1">46_26</strain>
    </source>
</reference>